<evidence type="ECO:0000259" key="4">
    <source>
        <dbReference type="PROSITE" id="PS50109"/>
    </source>
</evidence>
<dbReference type="Pfam" id="PF02518">
    <property type="entry name" value="HATPase_c"/>
    <property type="match status" value="1"/>
</dbReference>
<evidence type="ECO:0000256" key="1">
    <source>
        <dbReference type="ARBA" id="ARBA00000085"/>
    </source>
</evidence>
<dbReference type="EMBL" id="JEMB01000910">
    <property type="protein sequence ID" value="KYF92534.1"/>
    <property type="molecule type" value="Genomic_DNA"/>
</dbReference>
<dbReference type="PRINTS" id="PR00344">
    <property type="entry name" value="BCTRLSENSOR"/>
</dbReference>
<dbReference type="EC" id="2.7.13.3" evidence="2"/>
<keyword evidence="5" id="KW-0418">Kinase</keyword>
<dbReference type="InterPro" id="IPR036097">
    <property type="entry name" value="HisK_dim/P_sf"/>
</dbReference>
<dbReference type="SMART" id="SM00388">
    <property type="entry name" value="HisKA"/>
    <property type="match status" value="1"/>
</dbReference>
<dbReference type="GO" id="GO:0000155">
    <property type="term" value="F:phosphorelay sensor kinase activity"/>
    <property type="evidence" value="ECO:0007669"/>
    <property type="project" value="InterPro"/>
</dbReference>
<accession>A0A150SJD7</accession>
<dbReference type="InterPro" id="IPR005467">
    <property type="entry name" value="His_kinase_dom"/>
</dbReference>
<comment type="catalytic activity">
    <reaction evidence="1">
        <text>ATP + protein L-histidine = ADP + protein N-phospho-L-histidine.</text>
        <dbReference type="EC" id="2.7.13.3"/>
    </reaction>
</comment>
<proteinExistence type="predicted"/>
<dbReference type="Proteomes" id="UP000075635">
    <property type="component" value="Unassembled WGS sequence"/>
</dbReference>
<dbReference type="PROSITE" id="PS50109">
    <property type="entry name" value="HIS_KIN"/>
    <property type="match status" value="1"/>
</dbReference>
<dbReference type="AlphaFoldDB" id="A0A150SJD7"/>
<comment type="caution">
    <text evidence="5">The sequence shown here is derived from an EMBL/GenBank/DDBJ whole genome shotgun (WGS) entry which is preliminary data.</text>
</comment>
<dbReference type="SUPFAM" id="SSF55874">
    <property type="entry name" value="ATPase domain of HSP90 chaperone/DNA topoisomerase II/histidine kinase"/>
    <property type="match status" value="1"/>
</dbReference>
<dbReference type="Gene3D" id="3.30.565.10">
    <property type="entry name" value="Histidine kinase-like ATPase, C-terminal domain"/>
    <property type="match status" value="1"/>
</dbReference>
<dbReference type="PANTHER" id="PTHR43547:SF2">
    <property type="entry name" value="HYBRID SIGNAL TRANSDUCTION HISTIDINE KINASE C"/>
    <property type="match status" value="1"/>
</dbReference>
<organism evidence="5 6">
    <name type="scientific">Sorangium cellulosum</name>
    <name type="common">Polyangium cellulosum</name>
    <dbReference type="NCBI Taxonomy" id="56"/>
    <lineage>
        <taxon>Bacteria</taxon>
        <taxon>Pseudomonadati</taxon>
        <taxon>Myxococcota</taxon>
        <taxon>Polyangia</taxon>
        <taxon>Polyangiales</taxon>
        <taxon>Polyangiaceae</taxon>
        <taxon>Sorangium</taxon>
    </lineage>
</organism>
<keyword evidence="3" id="KW-0597">Phosphoprotein</keyword>
<protein>
    <recommendedName>
        <fullName evidence="2">histidine kinase</fullName>
        <ecNumber evidence="2">2.7.13.3</ecNumber>
    </recommendedName>
</protein>
<evidence type="ECO:0000313" key="6">
    <source>
        <dbReference type="Proteomes" id="UP000075635"/>
    </source>
</evidence>
<sequence>MPAMNAQLAGTLDARRPARASANDSGAALRDDFLTLASHELKTPLTSLALQVQRMRRIGARRSEEPPTWGDSLDVVGRQVSRLTRLCDDMLQVMRLRSGELAPERQRVDLGALVREVVAGLAVELRAPHATISVDAPDGTVGCWDREQIGRLVFHLLKNAVMFGQGRPIFLEVKACAGGARLLVRDRGMGIAEEDQERIFACFERVGDVEHFGGLGLGLYLAREIARAHGGHIGVESSPGRGATFVVELPLEPAPASQARAARSSTP</sequence>
<dbReference type="CDD" id="cd00075">
    <property type="entry name" value="HATPase"/>
    <property type="match status" value="1"/>
</dbReference>
<keyword evidence="5" id="KW-0808">Transferase</keyword>
<name>A0A150SJD7_SORCE</name>
<gene>
    <name evidence="5" type="ORF">BE17_26170</name>
</gene>
<evidence type="ECO:0000256" key="3">
    <source>
        <dbReference type="ARBA" id="ARBA00022553"/>
    </source>
</evidence>
<dbReference type="CDD" id="cd00082">
    <property type="entry name" value="HisKA"/>
    <property type="match status" value="1"/>
</dbReference>
<feature type="domain" description="Histidine kinase" evidence="4">
    <location>
        <begin position="36"/>
        <end position="253"/>
    </location>
</feature>
<dbReference type="InterPro" id="IPR003594">
    <property type="entry name" value="HATPase_dom"/>
</dbReference>
<dbReference type="SUPFAM" id="SSF47384">
    <property type="entry name" value="Homodimeric domain of signal transducing histidine kinase"/>
    <property type="match status" value="1"/>
</dbReference>
<reference evidence="5 6" key="1">
    <citation type="submission" date="2014-02" db="EMBL/GenBank/DDBJ databases">
        <title>The small core and large imbalanced accessory genome model reveals a collaborative survival strategy of Sorangium cellulosum strains in nature.</title>
        <authorList>
            <person name="Han K."/>
            <person name="Peng R."/>
            <person name="Blom J."/>
            <person name="Li Y.-Z."/>
        </authorList>
    </citation>
    <scope>NUCLEOTIDE SEQUENCE [LARGE SCALE GENOMIC DNA]</scope>
    <source>
        <strain evidence="5 6">So0011-07</strain>
    </source>
</reference>
<dbReference type="Pfam" id="PF00512">
    <property type="entry name" value="HisKA"/>
    <property type="match status" value="1"/>
</dbReference>
<dbReference type="InterPro" id="IPR004358">
    <property type="entry name" value="Sig_transdc_His_kin-like_C"/>
</dbReference>
<dbReference type="InterPro" id="IPR003661">
    <property type="entry name" value="HisK_dim/P_dom"/>
</dbReference>
<evidence type="ECO:0000313" key="5">
    <source>
        <dbReference type="EMBL" id="KYF92534.1"/>
    </source>
</evidence>
<dbReference type="PANTHER" id="PTHR43547">
    <property type="entry name" value="TWO-COMPONENT HISTIDINE KINASE"/>
    <property type="match status" value="1"/>
</dbReference>
<dbReference type="Gene3D" id="1.10.287.130">
    <property type="match status" value="1"/>
</dbReference>
<evidence type="ECO:0000256" key="2">
    <source>
        <dbReference type="ARBA" id="ARBA00012438"/>
    </source>
</evidence>
<dbReference type="SMART" id="SM00387">
    <property type="entry name" value="HATPase_c"/>
    <property type="match status" value="1"/>
</dbReference>
<dbReference type="InterPro" id="IPR036890">
    <property type="entry name" value="HATPase_C_sf"/>
</dbReference>